<dbReference type="EMBL" id="CM037161">
    <property type="protein sequence ID" value="KAH7855707.1"/>
    <property type="molecule type" value="Genomic_DNA"/>
</dbReference>
<evidence type="ECO:0000313" key="1">
    <source>
        <dbReference type="EMBL" id="KAH7855707.1"/>
    </source>
</evidence>
<name>A0ACB7YQL1_9ERIC</name>
<comment type="caution">
    <text evidence="1">The sequence shown here is derived from an EMBL/GenBank/DDBJ whole genome shotgun (WGS) entry which is preliminary data.</text>
</comment>
<sequence length="1307" mass="148692">MCTPQCIFEKLEGLAFSEAIKAGKYVVRYAKNLKNMQDEMRDLDDRREDIEYKVCEARDRGEEIKVNVLHWQTDVDMLKNDVDRLVGHSTARENMHCITCSCPNIRMRYKLSKQAEEIIVEANNLIKKSHFEEISRPPRHPELESLSDNNYVNFDSRASIYRDLMDALKYSNVNLIGVYGLGGVGKTTLVKEVGDQMRQDGTFKQVAFAVVSKDINMKEVQSKLADSLNLKLKATTDDQKGRRTELWNKFTNGDKYLVILDDIWEMVDLKKIGIPISDGKTGCKVVLTSRKEDLLRITMKVDINFPIAELPEAEAWDLFKTKVGNSIESQLAIYPLAYELCKNCKGLPLTINALGTALQDKPIYAWKNALDKLKQSMLTQIEGIDPGVMATLRVSYDMLQSSEAKSCFLFCCLYAKDAEIPIDELTRCCMAAHLSAQNPRTFDEARNLVCTMVATLKSASLLTKGSHETVVKVPDAISEKAFLIDYGALQWPSNHTNSQSYSAISLCFKRIKKLPEGLVYPQLHTLMVDNSELSDLDVPDNFFNGMTQLTVLTFARMRMQRLPSSLAKLTKLRMLYLNGCELEDIAILRDLKSNLEVLSLRGSSIKVIPQGVISNLISLEELYFPDTFKEWEATTDEKEEANDNNNNNVSLEELRWFLSTGQLAVLHIFIPDAMLLPNKSLMFGNLKRFRISVGSNLKINETFRRTKILKYEGYSSSNVLIPLVNDAEVLYLSCIKDLKNMLNNGGVRNVYLDMEYLLYEPKSFLERHELHLLQSFNNLIVLRITECKSKYLFSLSTSRELVHLEELIVQSCEVMEEIVGFEGQNDEDELTSGVKFSKLKRLVLQLLPNLLRFYAKKEKMGTTTGCSSARAQPLFNEKVIFPALEVFEVDGLDKIVEIWDKQSSLFTENTVSFCKLREMKVQHCKKLMNLFPSNILPRLQNLQKLCVEGCPIIESVVYKNEKEQEAAGDNTLVIPQLSYLTISNMKNLESFYSSSTASNAQSLFNYQVILPVLEVFEVSGLGNIVEIWDKQSPWVNENTVVFCKLRDMKVQHCKKLMNLIPSNILPQLQNLQKLCVEGCPNIESVVFKNEKEQEAADGNTLVILQIRYLTTRDMENLKSFNSSSTGSTAQSLFNYQVTFPRLENLELEELQNVGDIWGNEFPISSLSELKCLKVERCANLGYLFRPSIPRVLVNLQELIINDCSKMEAVVDGEEEAEDGQRSKTEETLFPHFTKLELRRLPKLRTVCHFTHPLKLPLLSHMVIEVCPRMNSFSLGSMSTPNLFARFVSYDFVGDDTTVTEEEPSQMA</sequence>
<reference evidence="1 2" key="1">
    <citation type="journal article" date="2021" name="Hortic Res">
        <title>High-quality reference genome and annotation aids understanding of berry development for evergreen blueberry (Vaccinium darrowii).</title>
        <authorList>
            <person name="Yu J."/>
            <person name="Hulse-Kemp A.M."/>
            <person name="Babiker E."/>
            <person name="Staton M."/>
        </authorList>
    </citation>
    <scope>NUCLEOTIDE SEQUENCE [LARGE SCALE GENOMIC DNA]</scope>
    <source>
        <strain evidence="2">cv. NJ 8807/NJ 8810</strain>
        <tissue evidence="1">Young leaf</tissue>
    </source>
</reference>
<gene>
    <name evidence="1" type="ORF">Vadar_027905</name>
</gene>
<accession>A0ACB7YQL1</accession>
<evidence type="ECO:0000313" key="2">
    <source>
        <dbReference type="Proteomes" id="UP000828048"/>
    </source>
</evidence>
<dbReference type="Proteomes" id="UP000828048">
    <property type="component" value="Chromosome 11"/>
</dbReference>
<protein>
    <submittedName>
        <fullName evidence="1">Uncharacterized protein</fullName>
    </submittedName>
</protein>
<organism evidence="1 2">
    <name type="scientific">Vaccinium darrowii</name>
    <dbReference type="NCBI Taxonomy" id="229202"/>
    <lineage>
        <taxon>Eukaryota</taxon>
        <taxon>Viridiplantae</taxon>
        <taxon>Streptophyta</taxon>
        <taxon>Embryophyta</taxon>
        <taxon>Tracheophyta</taxon>
        <taxon>Spermatophyta</taxon>
        <taxon>Magnoliopsida</taxon>
        <taxon>eudicotyledons</taxon>
        <taxon>Gunneridae</taxon>
        <taxon>Pentapetalae</taxon>
        <taxon>asterids</taxon>
        <taxon>Ericales</taxon>
        <taxon>Ericaceae</taxon>
        <taxon>Vaccinioideae</taxon>
        <taxon>Vaccinieae</taxon>
        <taxon>Vaccinium</taxon>
    </lineage>
</organism>
<keyword evidence="2" id="KW-1185">Reference proteome</keyword>
<proteinExistence type="predicted"/>